<evidence type="ECO:0000256" key="3">
    <source>
        <dbReference type="ARBA" id="ARBA00004906"/>
    </source>
</evidence>
<dbReference type="OrthoDB" id="448280at2759"/>
<feature type="transmembrane region" description="Helical" evidence="11">
    <location>
        <begin position="958"/>
        <end position="978"/>
    </location>
</feature>
<feature type="signal peptide" evidence="12">
    <location>
        <begin position="1"/>
        <end position="22"/>
    </location>
</feature>
<dbReference type="AlphaFoldDB" id="A0A2P6TSZ2"/>
<feature type="region of interest" description="Disordered" evidence="10">
    <location>
        <begin position="808"/>
        <end position="877"/>
    </location>
</feature>
<feature type="chain" id="PRO_5015194031" description="RING-type E3 ubiquitin transferase" evidence="12">
    <location>
        <begin position="23"/>
        <end position="1052"/>
    </location>
</feature>
<evidence type="ECO:0000256" key="6">
    <source>
        <dbReference type="ARBA" id="ARBA00022692"/>
    </source>
</evidence>
<comment type="subcellular location">
    <subcellularLocation>
        <location evidence="2">Endomembrane system</location>
        <topology evidence="2">Multi-pass membrane protein</topology>
    </subcellularLocation>
</comment>
<feature type="transmembrane region" description="Helical" evidence="11">
    <location>
        <begin position="497"/>
        <end position="516"/>
    </location>
</feature>
<dbReference type="PANTHER" id="PTHR11040:SF44">
    <property type="entry name" value="PROTEIN ZNTC-RELATED"/>
    <property type="match status" value="1"/>
</dbReference>
<evidence type="ECO:0000256" key="12">
    <source>
        <dbReference type="SAM" id="SignalP"/>
    </source>
</evidence>
<dbReference type="InterPro" id="IPR021319">
    <property type="entry name" value="DUF2921"/>
</dbReference>
<keyword evidence="7" id="KW-0833">Ubl conjugation pathway</keyword>
<dbReference type="PANTHER" id="PTHR11040">
    <property type="entry name" value="ZINC/IRON TRANSPORTER"/>
    <property type="match status" value="1"/>
</dbReference>
<accession>A0A2P6TSZ2</accession>
<evidence type="ECO:0000256" key="10">
    <source>
        <dbReference type="SAM" id="MobiDB-lite"/>
    </source>
</evidence>
<evidence type="ECO:0000256" key="1">
    <source>
        <dbReference type="ARBA" id="ARBA00000900"/>
    </source>
</evidence>
<feature type="compositionally biased region" description="Basic and acidic residues" evidence="10">
    <location>
        <begin position="816"/>
        <end position="837"/>
    </location>
</feature>
<feature type="transmembrane region" description="Helical" evidence="11">
    <location>
        <begin position="998"/>
        <end position="1018"/>
    </location>
</feature>
<dbReference type="GO" id="GO:0005385">
    <property type="term" value="F:zinc ion transmembrane transporter activity"/>
    <property type="evidence" value="ECO:0007669"/>
    <property type="project" value="TreeGrafter"/>
</dbReference>
<feature type="transmembrane region" description="Helical" evidence="11">
    <location>
        <begin position="405"/>
        <end position="426"/>
    </location>
</feature>
<name>A0A2P6TSZ2_CHLSO</name>
<protein>
    <recommendedName>
        <fullName evidence="4">RING-type E3 ubiquitin transferase</fullName>
        <ecNumber evidence="4">2.3.2.27</ecNumber>
    </recommendedName>
</protein>
<dbReference type="EC" id="2.3.2.27" evidence="4"/>
<evidence type="ECO:0000256" key="2">
    <source>
        <dbReference type="ARBA" id="ARBA00004127"/>
    </source>
</evidence>
<keyword evidence="9 11" id="KW-0472">Membrane</keyword>
<evidence type="ECO:0000259" key="13">
    <source>
        <dbReference type="Pfam" id="PF11145"/>
    </source>
</evidence>
<dbReference type="InterPro" id="IPR003689">
    <property type="entry name" value="ZIP"/>
</dbReference>
<feature type="transmembrane region" description="Helical" evidence="11">
    <location>
        <begin position="1030"/>
        <end position="1049"/>
    </location>
</feature>
<feature type="transmembrane region" description="Helical" evidence="11">
    <location>
        <begin position="740"/>
        <end position="760"/>
    </location>
</feature>
<evidence type="ECO:0000313" key="15">
    <source>
        <dbReference type="Proteomes" id="UP000239899"/>
    </source>
</evidence>
<feature type="transmembrane region" description="Helical" evidence="11">
    <location>
        <begin position="665"/>
        <end position="688"/>
    </location>
</feature>
<proteinExistence type="predicted"/>
<feature type="transmembrane region" description="Helical" evidence="11">
    <location>
        <begin position="700"/>
        <end position="720"/>
    </location>
</feature>
<feature type="transmembrane region" description="Helical" evidence="11">
    <location>
        <begin position="474"/>
        <end position="491"/>
    </location>
</feature>
<keyword evidence="15" id="KW-1185">Reference proteome</keyword>
<feature type="compositionally biased region" description="Low complexity" evidence="10">
    <location>
        <begin position="272"/>
        <end position="298"/>
    </location>
</feature>
<dbReference type="GO" id="GO:0005886">
    <property type="term" value="C:plasma membrane"/>
    <property type="evidence" value="ECO:0007669"/>
    <property type="project" value="TreeGrafter"/>
</dbReference>
<feature type="compositionally biased region" description="Acidic residues" evidence="10">
    <location>
        <begin position="859"/>
        <end position="870"/>
    </location>
</feature>
<dbReference type="Pfam" id="PF11145">
    <property type="entry name" value="DUF2921"/>
    <property type="match status" value="1"/>
</dbReference>
<sequence length="1052" mass="112433">MPRCRRWWALAALLLLAGLTSAAEGPAESDRGAWSDAGAGAGAAGRLQRRLGETARRGLREIRRLWPKRSTPQLNVTGTFRGEWTQLANWPQQLALGSAPLQQGAGVTVLKLRHVGGGQGGVFGVDGEMVLRDGQYVSSGDLLLSLTGVYVPAAGKLMAVAEPAHPLRLPASLSLYPRWGLGQQDGGSSDESGSSAHGSMGVHAALLEARTRGRWTEGGGEDAAAADQAGRFSEQVSWQRCSFVLDLVAAQLPASDAVKPVLPLRHKGGRGSSSRSSSNSSSGGRRETAASTSSDESAPNGADAAQSDGYVDDSSNDSWEARRVTAKAAAAGPGLTLHGALSSRDCGIRLALTLSPVKVDEYYSKAVNYTLMITAMGFLQVLLLVRQMESVSTQALAARVSLLTLAHQAILDAYLCLVHLTLGVVVDSLLHSFGTIALMQFVIFSVFEMRLLLTVSRARRGSSDSWTAQRDASLLYARFYAGLLGGILLTYQLQRHFPVLLFGFFSFWVPQIVLCVRGDVRQPLKAEFVLGTSVARLALPLYLYGCPSNLLRVQPNPRLCAALVGWVALQAVVLLAQRAWGPRCFLPRCLLPHRYDYGRPLPPPRCCDGEEGEDCQECIISEEGGDSHAGHSHGISLNAYCEALAEGIDPCAATELENYNLGLHIGSVFILLGVSLAGALLPVLLHISSKSSIVLTGVKMGTYFGFGTILSTAFIHMLLPAAQNLSSPCLSEGWNEAYEAWAYMFVVVAIVFMQLIDYLIEGAYQRYLEKRGSQPHSAACHEQAHGMDEHNHHAAVVGAIASMHTSKAHLGNAAKHPAEAAKDPADTCQDPTHEHAHAHGHGHSHSHSHKHSHDHDEEAGLPDSTEEGGSEDAAPCQVHGEGCTTLIHHKQDVSRVFGIYLMEAGIIFHSVLIGLTLGVTGGDSFKTLLVALAFHQFFEGFAIGSAVVDSGLGLMKSVLAGAIYSITTPLGIAVGIAVRESFNQNAQTTLLVEGIFDSISTGILIYVVLVELITPLMTQSAWLRSRRWQVQVAAFAAFYAGVAVMAAIGKWV</sequence>
<dbReference type="STRING" id="3076.A0A2P6TSZ2"/>
<comment type="pathway">
    <text evidence="3">Protein modification; protein ubiquitination.</text>
</comment>
<evidence type="ECO:0000256" key="8">
    <source>
        <dbReference type="ARBA" id="ARBA00022989"/>
    </source>
</evidence>
<keyword evidence="8 11" id="KW-1133">Transmembrane helix</keyword>
<dbReference type="Pfam" id="PF02535">
    <property type="entry name" value="Zip"/>
    <property type="match status" value="1"/>
</dbReference>
<comment type="catalytic activity">
    <reaction evidence="1">
        <text>S-ubiquitinyl-[E2 ubiquitin-conjugating enzyme]-L-cysteine + [acceptor protein]-L-lysine = [E2 ubiquitin-conjugating enzyme]-L-cysteine + N(6)-ubiquitinyl-[acceptor protein]-L-lysine.</text>
        <dbReference type="EC" id="2.3.2.27"/>
    </reaction>
</comment>
<evidence type="ECO:0000256" key="4">
    <source>
        <dbReference type="ARBA" id="ARBA00012483"/>
    </source>
</evidence>
<evidence type="ECO:0000256" key="5">
    <source>
        <dbReference type="ARBA" id="ARBA00022679"/>
    </source>
</evidence>
<gene>
    <name evidence="14" type="ORF">C2E21_3851</name>
</gene>
<evidence type="ECO:0000256" key="9">
    <source>
        <dbReference type="ARBA" id="ARBA00023136"/>
    </source>
</evidence>
<feature type="region of interest" description="Disordered" evidence="10">
    <location>
        <begin position="261"/>
        <end position="316"/>
    </location>
</feature>
<feature type="transmembrane region" description="Helical" evidence="11">
    <location>
        <begin position="366"/>
        <end position="385"/>
    </location>
</feature>
<keyword evidence="12" id="KW-0732">Signal</keyword>
<evidence type="ECO:0000256" key="7">
    <source>
        <dbReference type="ARBA" id="ARBA00022786"/>
    </source>
</evidence>
<dbReference type="EMBL" id="LHPG02000007">
    <property type="protein sequence ID" value="PRW57163.1"/>
    <property type="molecule type" value="Genomic_DNA"/>
</dbReference>
<evidence type="ECO:0000313" key="14">
    <source>
        <dbReference type="EMBL" id="PRW57163.1"/>
    </source>
</evidence>
<feature type="compositionally biased region" description="Basic residues" evidence="10">
    <location>
        <begin position="838"/>
        <end position="852"/>
    </location>
</feature>
<feature type="transmembrane region" description="Helical" evidence="11">
    <location>
        <begin position="432"/>
        <end position="453"/>
    </location>
</feature>
<dbReference type="Proteomes" id="UP000239899">
    <property type="component" value="Unassembled WGS sequence"/>
</dbReference>
<keyword evidence="6 11" id="KW-0812">Transmembrane</keyword>
<dbReference type="GO" id="GO:0061630">
    <property type="term" value="F:ubiquitin protein ligase activity"/>
    <property type="evidence" value="ECO:0007669"/>
    <property type="project" value="UniProtKB-EC"/>
</dbReference>
<organism evidence="14 15">
    <name type="scientific">Chlorella sorokiniana</name>
    <name type="common">Freshwater green alga</name>
    <dbReference type="NCBI Taxonomy" id="3076"/>
    <lineage>
        <taxon>Eukaryota</taxon>
        <taxon>Viridiplantae</taxon>
        <taxon>Chlorophyta</taxon>
        <taxon>core chlorophytes</taxon>
        <taxon>Trebouxiophyceae</taxon>
        <taxon>Chlorellales</taxon>
        <taxon>Chlorellaceae</taxon>
        <taxon>Chlorella clade</taxon>
        <taxon>Chlorella</taxon>
    </lineage>
</organism>
<feature type="transmembrane region" description="Helical" evidence="11">
    <location>
        <begin position="559"/>
        <end position="580"/>
    </location>
</feature>
<keyword evidence="5" id="KW-0808">Transferase</keyword>
<dbReference type="GO" id="GO:0016874">
    <property type="term" value="F:ligase activity"/>
    <property type="evidence" value="ECO:0007669"/>
    <property type="project" value="UniProtKB-KW"/>
</dbReference>
<feature type="transmembrane region" description="Helical" evidence="11">
    <location>
        <begin position="897"/>
        <end position="919"/>
    </location>
</feature>
<feature type="domain" description="SWEET-like" evidence="13">
    <location>
        <begin position="359"/>
        <end position="590"/>
    </location>
</feature>
<comment type="caution">
    <text evidence="14">The sequence shown here is derived from an EMBL/GenBank/DDBJ whole genome shotgun (WGS) entry which is preliminary data.</text>
</comment>
<evidence type="ECO:0000256" key="11">
    <source>
        <dbReference type="SAM" id="Phobius"/>
    </source>
</evidence>
<reference evidence="14 15" key="1">
    <citation type="journal article" date="2018" name="Plant J.">
        <title>Genome sequences of Chlorella sorokiniana UTEX 1602 and Micractinium conductrix SAG 241.80: implications to maltose excretion by a green alga.</title>
        <authorList>
            <person name="Arriola M.B."/>
            <person name="Velmurugan N."/>
            <person name="Zhang Y."/>
            <person name="Plunkett M.H."/>
            <person name="Hondzo H."/>
            <person name="Barney B.M."/>
        </authorList>
    </citation>
    <scope>NUCLEOTIDE SEQUENCE [LARGE SCALE GENOMIC DNA]</scope>
    <source>
        <strain evidence="15">UTEX 1602</strain>
    </source>
</reference>
<dbReference type="GO" id="GO:0012505">
    <property type="term" value="C:endomembrane system"/>
    <property type="evidence" value="ECO:0007669"/>
    <property type="project" value="UniProtKB-SubCell"/>
</dbReference>